<evidence type="ECO:0000313" key="2">
    <source>
        <dbReference type="Proteomes" id="UP001163223"/>
    </source>
</evidence>
<keyword evidence="2" id="KW-1185">Reference proteome</keyword>
<organism evidence="1 2">
    <name type="scientific">Antarcticirhabdus aurantiaca</name>
    <dbReference type="NCBI Taxonomy" id="2606717"/>
    <lineage>
        <taxon>Bacteria</taxon>
        <taxon>Pseudomonadati</taxon>
        <taxon>Pseudomonadota</taxon>
        <taxon>Alphaproteobacteria</taxon>
        <taxon>Hyphomicrobiales</taxon>
        <taxon>Aurantimonadaceae</taxon>
        <taxon>Antarcticirhabdus</taxon>
    </lineage>
</organism>
<proteinExistence type="predicted"/>
<protein>
    <submittedName>
        <fullName evidence="1">Aminoglycoside 3-N-acetyltransferase</fullName>
    </submittedName>
</protein>
<gene>
    <name evidence="1" type="primary">aac(3)</name>
    <name evidence="1" type="ORF">OXU80_19755</name>
</gene>
<sequence>MADPPPAFATRASLAADLSALGLSAGDLVMVHAAMRRVGPLLNGPDALIGALLDVVGPAGTVMAYADWDSRQDELTDETDRVRPEWREHVPPFDSLRSRATRLNGILPEFLRTTPGARRSGNPGASVAALGRLADWITADHPLDYGYGEGSPLARLVEARGRVLMVGAPWDTMTLLHHAEHLARLPNKRVFRVEVPFADEDGTRWRWIEEFDTAAPVVDGLPEDAIGRIVGAMVAAGAGRRGLVGAAPSLLVEAEPAVRFAVDWLERWASARESN</sequence>
<name>A0ACD4NJT1_9HYPH</name>
<evidence type="ECO:0000313" key="1">
    <source>
        <dbReference type="EMBL" id="WAJ27075.1"/>
    </source>
</evidence>
<accession>A0ACD4NJT1</accession>
<dbReference type="EMBL" id="CP113520">
    <property type="protein sequence ID" value="WAJ27075.1"/>
    <property type="molecule type" value="Genomic_DNA"/>
</dbReference>
<dbReference type="Proteomes" id="UP001163223">
    <property type="component" value="Chromosome"/>
</dbReference>
<reference evidence="1" key="1">
    <citation type="submission" date="2022-11" db="EMBL/GenBank/DDBJ databases">
        <title>beta-Carotene-producing bacterium, Jeongeuplla avenae sp. nov., alleviates the salt stress of Arabidopsis seedlings.</title>
        <authorList>
            <person name="Jiang L."/>
            <person name="Lee J."/>
        </authorList>
    </citation>
    <scope>NUCLEOTIDE SEQUENCE</scope>
    <source>
        <strain evidence="1">DY_R2A_6</strain>
    </source>
</reference>